<proteinExistence type="predicted"/>
<dbReference type="Proteomes" id="UP000069654">
    <property type="component" value="Unassembled WGS sequence"/>
</dbReference>
<dbReference type="EMBL" id="BCTB01000042">
    <property type="protein sequence ID" value="GAT16289.1"/>
    <property type="molecule type" value="Genomic_DNA"/>
</dbReference>
<protein>
    <recommendedName>
        <fullName evidence="3">Gp13 protein</fullName>
    </recommendedName>
</protein>
<accession>A0A100XGU3</accession>
<reference evidence="1 2" key="1">
    <citation type="journal article" date="2016" name="Genome Announc.">
        <title>Draft Genome Sequences of Five Rapidly Growing Mycobacterium Species, M. thermoresistibile, M. fortuitum subsp. acetamidolyticum, M. canariasense, M. brisbanense, and M. novocastrense.</title>
        <authorList>
            <person name="Katahira K."/>
            <person name="Ogura Y."/>
            <person name="Gotoh Y."/>
            <person name="Hayashi T."/>
        </authorList>
    </citation>
    <scope>NUCLEOTIDE SEQUENCE [LARGE SCALE GENOMIC DNA]</scope>
    <source>
        <strain evidence="1 2">JCM6362</strain>
    </source>
</reference>
<name>A0A100XGU3_MYCTH</name>
<dbReference type="STRING" id="1797.RMCT_3258"/>
<sequence>MTTALMPVQFDAPLVNPAPNGLFAAVIWQPWEGPLRFLEGVDITVFNYGGAESFGVWRADWCTTSKDLEPTDVKTGERPTMPDTFTAMTTWAYDECDLTKRSREEVLTRAEQVHRLQEPNAAETEFATRLLADTGAADPAADITAALAALEAGLARTNTVGVIHAGAQWAAPAAQAGLIVRSGAGLKTPLGHTWVFGGGYVDALDDVLVATSPVLGWRGPVEVRDAMVLKRNRFGAIAERSLVLGYESVIGAAEITQDQGSDGE</sequence>
<dbReference type="AlphaFoldDB" id="A0A100XGU3"/>
<comment type="caution">
    <text evidence="1">The sequence shown here is derived from an EMBL/GenBank/DDBJ whole genome shotgun (WGS) entry which is preliminary data.</text>
</comment>
<evidence type="ECO:0008006" key="3">
    <source>
        <dbReference type="Google" id="ProtNLM"/>
    </source>
</evidence>
<evidence type="ECO:0000313" key="2">
    <source>
        <dbReference type="Proteomes" id="UP000069654"/>
    </source>
</evidence>
<reference evidence="2" key="2">
    <citation type="submission" date="2016-02" db="EMBL/GenBank/DDBJ databases">
        <title>Draft genome sequence of five rapidly growing Mycobacterium species.</title>
        <authorList>
            <person name="Katahira K."/>
            <person name="Gotou Y."/>
            <person name="Iida K."/>
            <person name="Ogura Y."/>
            <person name="Hayashi T."/>
        </authorList>
    </citation>
    <scope>NUCLEOTIDE SEQUENCE [LARGE SCALE GENOMIC DNA]</scope>
    <source>
        <strain evidence="2">JCM6362</strain>
    </source>
</reference>
<evidence type="ECO:0000313" key="1">
    <source>
        <dbReference type="EMBL" id="GAT16289.1"/>
    </source>
</evidence>
<dbReference type="OrthoDB" id="4556179at2"/>
<gene>
    <name evidence="1" type="ORF">RMCT_3258</name>
</gene>
<organism evidence="1 2">
    <name type="scientific">Mycolicibacterium thermoresistibile</name>
    <name type="common">Mycobacterium thermoresistibile</name>
    <dbReference type="NCBI Taxonomy" id="1797"/>
    <lineage>
        <taxon>Bacteria</taxon>
        <taxon>Bacillati</taxon>
        <taxon>Actinomycetota</taxon>
        <taxon>Actinomycetes</taxon>
        <taxon>Mycobacteriales</taxon>
        <taxon>Mycobacteriaceae</taxon>
        <taxon>Mycolicibacterium</taxon>
    </lineage>
</organism>
<dbReference type="RefSeq" id="WP_040546624.1">
    <property type="nucleotide sequence ID" value="NZ_BCTB01000042.1"/>
</dbReference>